<dbReference type="Proteomes" id="UP001501565">
    <property type="component" value="Unassembled WGS sequence"/>
</dbReference>
<gene>
    <name evidence="1" type="ORF">GCM10022277_44430</name>
</gene>
<sequence>MSKKIRNNVNIIQNTSGIIAAIGLDKVGRGTLGNLITPATWLLNYKVQGNTPSAVDVGIYASGFLSAFAGAAVSTLKAYMDDDINKKVYAISQQQEPKFQPFILPVQNYGVNPPFIEAITIASHGGTTWQGKNGQWVYIVDAKGNLVLDFNPLDAVKVYRPDFPLVKSSDGKFNYSSY</sequence>
<comment type="caution">
    <text evidence="1">The sequence shown here is derived from an EMBL/GenBank/DDBJ whole genome shotgun (WGS) entry which is preliminary data.</text>
</comment>
<name>A0ABP7NDR1_9GAMM</name>
<proteinExistence type="predicted"/>
<dbReference type="RefSeq" id="WP_344800868.1">
    <property type="nucleotide sequence ID" value="NZ_BAABBN010000017.1"/>
</dbReference>
<protein>
    <submittedName>
        <fullName evidence="1">Uncharacterized protein</fullName>
    </submittedName>
</protein>
<evidence type="ECO:0000313" key="2">
    <source>
        <dbReference type="Proteomes" id="UP001501565"/>
    </source>
</evidence>
<organism evidence="1 2">
    <name type="scientific">Litoribacillus peritrichatus</name>
    <dbReference type="NCBI Taxonomy" id="718191"/>
    <lineage>
        <taxon>Bacteria</taxon>
        <taxon>Pseudomonadati</taxon>
        <taxon>Pseudomonadota</taxon>
        <taxon>Gammaproteobacteria</taxon>
        <taxon>Oceanospirillales</taxon>
        <taxon>Oceanospirillaceae</taxon>
        <taxon>Litoribacillus</taxon>
    </lineage>
</organism>
<dbReference type="EMBL" id="BAABBN010000017">
    <property type="protein sequence ID" value="GAA3943751.1"/>
    <property type="molecule type" value="Genomic_DNA"/>
</dbReference>
<reference evidence="2" key="1">
    <citation type="journal article" date="2019" name="Int. J. Syst. Evol. Microbiol.">
        <title>The Global Catalogue of Microorganisms (GCM) 10K type strain sequencing project: providing services to taxonomists for standard genome sequencing and annotation.</title>
        <authorList>
            <consortium name="The Broad Institute Genomics Platform"/>
            <consortium name="The Broad Institute Genome Sequencing Center for Infectious Disease"/>
            <person name="Wu L."/>
            <person name="Ma J."/>
        </authorList>
    </citation>
    <scope>NUCLEOTIDE SEQUENCE [LARGE SCALE GENOMIC DNA]</scope>
    <source>
        <strain evidence="2">JCM 17551</strain>
    </source>
</reference>
<keyword evidence="2" id="KW-1185">Reference proteome</keyword>
<accession>A0ABP7NDR1</accession>
<evidence type="ECO:0000313" key="1">
    <source>
        <dbReference type="EMBL" id="GAA3943751.1"/>
    </source>
</evidence>